<keyword evidence="4" id="KW-0997">Cell inner membrane</keyword>
<reference evidence="11 12" key="1">
    <citation type="submission" date="2021-06" db="EMBL/GenBank/DDBJ databases">
        <title>Faecalicatena sp. nov. isolated from porcine feces.</title>
        <authorList>
            <person name="Oh B.S."/>
            <person name="Lee J.H."/>
        </authorList>
    </citation>
    <scope>NUCLEOTIDE SEQUENCE [LARGE SCALE GENOMIC DNA]</scope>
    <source>
        <strain evidence="11 12">AGMB00832</strain>
    </source>
</reference>
<gene>
    <name evidence="11" type="ORF">HGO97_017310</name>
</gene>
<dbReference type="PANTHER" id="PTHR35011">
    <property type="entry name" value="2,3-DIKETO-L-GULONATE TRAP TRANSPORTER SMALL PERMEASE PROTEIN YIAM"/>
    <property type="match status" value="1"/>
</dbReference>
<dbReference type="RefSeq" id="WP_216244190.1">
    <property type="nucleotide sequence ID" value="NZ_JABACJ020000020.1"/>
</dbReference>
<evidence type="ECO:0000256" key="6">
    <source>
        <dbReference type="ARBA" id="ARBA00022989"/>
    </source>
</evidence>
<organism evidence="11 12">
    <name type="scientific">Faecalicatena faecalis</name>
    <dbReference type="NCBI Taxonomy" id="2726362"/>
    <lineage>
        <taxon>Bacteria</taxon>
        <taxon>Bacillati</taxon>
        <taxon>Bacillota</taxon>
        <taxon>Clostridia</taxon>
        <taxon>Lachnospirales</taxon>
        <taxon>Lachnospiraceae</taxon>
        <taxon>Faecalicatena</taxon>
    </lineage>
</organism>
<evidence type="ECO:0000256" key="9">
    <source>
        <dbReference type="SAM" id="Phobius"/>
    </source>
</evidence>
<feature type="transmembrane region" description="Helical" evidence="9">
    <location>
        <begin position="86"/>
        <end position="112"/>
    </location>
</feature>
<keyword evidence="2" id="KW-0813">Transport</keyword>
<protein>
    <submittedName>
        <fullName evidence="11">TRAP transporter small permease</fullName>
    </submittedName>
</protein>
<feature type="transmembrane region" description="Helical" evidence="9">
    <location>
        <begin position="44"/>
        <end position="61"/>
    </location>
</feature>
<evidence type="ECO:0000256" key="1">
    <source>
        <dbReference type="ARBA" id="ARBA00004429"/>
    </source>
</evidence>
<dbReference type="InterPro" id="IPR055348">
    <property type="entry name" value="DctQ"/>
</dbReference>
<evidence type="ECO:0000256" key="8">
    <source>
        <dbReference type="ARBA" id="ARBA00038436"/>
    </source>
</evidence>
<comment type="similarity">
    <text evidence="8">Belongs to the TRAP transporter small permease family.</text>
</comment>
<sequence length="160" mass="18265">MMKILNKIIEYVLAILVVVMVAGCFWQIFTRFILNNPSSWTEELLRYALIWLTMLGVPYAYGKEQHIAIEFITSTFTKKGTLKNKIFIEILVLFLSSFVMIAGGIMVSVNAAGQVSPAMGIPMQLYYIGIPICGVLMVIYSVQRLIRFIREWKETKEEGK</sequence>
<name>A0ABS6D7I1_9FIRM</name>
<proteinExistence type="inferred from homology"/>
<comment type="subcellular location">
    <subcellularLocation>
        <location evidence="1">Cell inner membrane</location>
        <topology evidence="1">Multi-pass membrane protein</topology>
    </subcellularLocation>
</comment>
<dbReference type="Proteomes" id="UP000723714">
    <property type="component" value="Unassembled WGS sequence"/>
</dbReference>
<accession>A0ABS6D7I1</accession>
<dbReference type="Pfam" id="PF04290">
    <property type="entry name" value="DctQ"/>
    <property type="match status" value="1"/>
</dbReference>
<evidence type="ECO:0000256" key="7">
    <source>
        <dbReference type="ARBA" id="ARBA00023136"/>
    </source>
</evidence>
<feature type="domain" description="Tripartite ATP-independent periplasmic transporters DctQ component" evidence="10">
    <location>
        <begin position="20"/>
        <end position="150"/>
    </location>
</feature>
<evidence type="ECO:0000256" key="5">
    <source>
        <dbReference type="ARBA" id="ARBA00022692"/>
    </source>
</evidence>
<dbReference type="PROSITE" id="PS51257">
    <property type="entry name" value="PROKAR_LIPOPROTEIN"/>
    <property type="match status" value="1"/>
</dbReference>
<keyword evidence="3" id="KW-1003">Cell membrane</keyword>
<feature type="transmembrane region" description="Helical" evidence="9">
    <location>
        <begin position="12"/>
        <end position="29"/>
    </location>
</feature>
<evidence type="ECO:0000259" key="10">
    <source>
        <dbReference type="Pfam" id="PF04290"/>
    </source>
</evidence>
<dbReference type="InterPro" id="IPR007387">
    <property type="entry name" value="TRAP_DctQ"/>
</dbReference>
<evidence type="ECO:0000256" key="4">
    <source>
        <dbReference type="ARBA" id="ARBA00022519"/>
    </source>
</evidence>
<feature type="transmembrane region" description="Helical" evidence="9">
    <location>
        <begin position="124"/>
        <end position="142"/>
    </location>
</feature>
<evidence type="ECO:0000313" key="12">
    <source>
        <dbReference type="Proteomes" id="UP000723714"/>
    </source>
</evidence>
<evidence type="ECO:0000256" key="3">
    <source>
        <dbReference type="ARBA" id="ARBA00022475"/>
    </source>
</evidence>
<evidence type="ECO:0000256" key="2">
    <source>
        <dbReference type="ARBA" id="ARBA00022448"/>
    </source>
</evidence>
<dbReference type="EMBL" id="JABACJ020000020">
    <property type="protein sequence ID" value="MBU3877564.1"/>
    <property type="molecule type" value="Genomic_DNA"/>
</dbReference>
<keyword evidence="7 9" id="KW-0472">Membrane</keyword>
<evidence type="ECO:0000313" key="11">
    <source>
        <dbReference type="EMBL" id="MBU3877564.1"/>
    </source>
</evidence>
<dbReference type="PANTHER" id="PTHR35011:SF2">
    <property type="entry name" value="2,3-DIKETO-L-GULONATE TRAP TRANSPORTER SMALL PERMEASE PROTEIN YIAM"/>
    <property type="match status" value="1"/>
</dbReference>
<keyword evidence="6 9" id="KW-1133">Transmembrane helix</keyword>
<comment type="caution">
    <text evidence="11">The sequence shown here is derived from an EMBL/GenBank/DDBJ whole genome shotgun (WGS) entry which is preliminary data.</text>
</comment>
<keyword evidence="5 9" id="KW-0812">Transmembrane</keyword>
<keyword evidence="12" id="KW-1185">Reference proteome</keyword>